<keyword evidence="2" id="KW-0328">Glycosyltransferase</keyword>
<name>A0A927CU84_9BACI</name>
<evidence type="ECO:0000313" key="5">
    <source>
        <dbReference type="EMBL" id="MBD3107668.1"/>
    </source>
</evidence>
<dbReference type="InterPro" id="IPR029044">
    <property type="entry name" value="Nucleotide-diphossugar_trans"/>
</dbReference>
<evidence type="ECO:0000259" key="4">
    <source>
        <dbReference type="Pfam" id="PF00535"/>
    </source>
</evidence>
<dbReference type="InterPro" id="IPR001173">
    <property type="entry name" value="Glyco_trans_2-like"/>
</dbReference>
<dbReference type="EMBL" id="JACXSI010000009">
    <property type="protein sequence ID" value="MBD3107668.1"/>
    <property type="molecule type" value="Genomic_DNA"/>
</dbReference>
<keyword evidence="3" id="KW-0808">Transferase</keyword>
<dbReference type="PANTHER" id="PTHR22916:SF51">
    <property type="entry name" value="GLYCOSYLTRANSFERASE EPSH-RELATED"/>
    <property type="match status" value="1"/>
</dbReference>
<organism evidence="5 6">
    <name type="scientific">Peribacillus faecalis</name>
    <dbReference type="NCBI Taxonomy" id="2772559"/>
    <lineage>
        <taxon>Bacteria</taxon>
        <taxon>Bacillati</taxon>
        <taxon>Bacillota</taxon>
        <taxon>Bacilli</taxon>
        <taxon>Bacillales</taxon>
        <taxon>Bacillaceae</taxon>
        <taxon>Peribacillus</taxon>
    </lineage>
</organism>
<keyword evidence="6" id="KW-1185">Reference proteome</keyword>
<evidence type="ECO:0000256" key="2">
    <source>
        <dbReference type="ARBA" id="ARBA00022676"/>
    </source>
</evidence>
<accession>A0A927CU84</accession>
<dbReference type="RefSeq" id="WP_190997215.1">
    <property type="nucleotide sequence ID" value="NZ_JACXSI010000009.1"/>
</dbReference>
<evidence type="ECO:0000313" key="6">
    <source>
        <dbReference type="Proteomes" id="UP000602076"/>
    </source>
</evidence>
<dbReference type="GO" id="GO:0016757">
    <property type="term" value="F:glycosyltransferase activity"/>
    <property type="evidence" value="ECO:0007669"/>
    <property type="project" value="UniProtKB-KW"/>
</dbReference>
<dbReference type="CDD" id="cd00761">
    <property type="entry name" value="Glyco_tranf_GTA_type"/>
    <property type="match status" value="1"/>
</dbReference>
<dbReference type="Proteomes" id="UP000602076">
    <property type="component" value="Unassembled WGS sequence"/>
</dbReference>
<dbReference type="Gene3D" id="3.90.550.10">
    <property type="entry name" value="Spore Coat Polysaccharide Biosynthesis Protein SpsA, Chain A"/>
    <property type="match status" value="1"/>
</dbReference>
<feature type="domain" description="Glycosyltransferase 2-like" evidence="4">
    <location>
        <begin position="5"/>
        <end position="146"/>
    </location>
</feature>
<sequence>MRLVSLIVPIYNAEKYLDKCITSILNQTFTNFELILVNDGSTDASLSICTKYQKKDNRILVINKKNEGSIATRRKGVQAASSDYVMFVDADDWIDKKMIETLYTESINSSADITVCNMYKVLGNSKLIKRKNNSEYFKEDKLYDKEKIMNELIVAYFYGHPFPANLFGKLYKKDLLLNCGKFLEKIHFLGENLYYNLEIFLKTNRIKVINKPLYYYRAGGITSKYMPYFFDDIVNGYEIQKEVIDEYYIESKHFQYKGISIMLLNTFKTALNNLFDSDLKEQQIKDKIKSYVLNESIQEAAKNDGSISYFPSSFLTSIESKDIDYLYTLGYEQYKSSKPRKRLVNFITKISAF</sequence>
<dbReference type="Pfam" id="PF00535">
    <property type="entry name" value="Glycos_transf_2"/>
    <property type="match status" value="1"/>
</dbReference>
<dbReference type="SUPFAM" id="SSF53448">
    <property type="entry name" value="Nucleotide-diphospho-sugar transferases"/>
    <property type="match status" value="1"/>
</dbReference>
<comment type="similarity">
    <text evidence="1">Belongs to the glycosyltransferase 2 family.</text>
</comment>
<dbReference type="PANTHER" id="PTHR22916">
    <property type="entry name" value="GLYCOSYLTRANSFERASE"/>
    <property type="match status" value="1"/>
</dbReference>
<gene>
    <name evidence="5" type="ORF">IEO70_04750</name>
</gene>
<evidence type="ECO:0000256" key="1">
    <source>
        <dbReference type="ARBA" id="ARBA00006739"/>
    </source>
</evidence>
<protein>
    <submittedName>
        <fullName evidence="5">Glycosyltransferase family 2 protein</fullName>
    </submittedName>
</protein>
<reference evidence="5" key="1">
    <citation type="submission" date="2020-09" db="EMBL/GenBank/DDBJ databases">
        <title>Bacillus faecalis sp. nov., a moderately halophilic bacterium isolated from cow faeces.</title>
        <authorList>
            <person name="Jiang L."/>
            <person name="Lee J."/>
        </authorList>
    </citation>
    <scope>NUCLEOTIDE SEQUENCE</scope>
    <source>
        <strain evidence="5">AGMB 02131</strain>
    </source>
</reference>
<proteinExistence type="inferred from homology"/>
<evidence type="ECO:0000256" key="3">
    <source>
        <dbReference type="ARBA" id="ARBA00022679"/>
    </source>
</evidence>
<comment type="caution">
    <text evidence="5">The sequence shown here is derived from an EMBL/GenBank/DDBJ whole genome shotgun (WGS) entry which is preliminary data.</text>
</comment>
<dbReference type="AlphaFoldDB" id="A0A927CU84"/>